<dbReference type="AlphaFoldDB" id="A0A8S3W674"/>
<evidence type="ECO:0000256" key="1">
    <source>
        <dbReference type="SAM" id="MobiDB-lite"/>
    </source>
</evidence>
<accession>A0A8S3W674</accession>
<sequence>MPDKVQGQGAIGQTKSTSPALVGVQRFRATTLETTCALVIRTANLDVCVRSLTTQMGIPVPTKRIAKPPAPKYVAAAKTPRSHAKRDDALDMDDSALPPNNHVEDFKRASEVSRMGNYFNIVIAPPPIKALQPRKLLHNDNFRPPAKQIN</sequence>
<comment type="caution">
    <text evidence="2">The sequence shown here is derived from an EMBL/GenBank/DDBJ whole genome shotgun (WGS) entry which is preliminary data.</text>
</comment>
<evidence type="ECO:0000313" key="2">
    <source>
        <dbReference type="EMBL" id="CAG4942416.1"/>
    </source>
</evidence>
<gene>
    <name evidence="2" type="ORF">PAPOLLO_LOCUS2427</name>
</gene>
<proteinExistence type="predicted"/>
<dbReference type="OrthoDB" id="7491005at2759"/>
<keyword evidence="3" id="KW-1185">Reference proteome</keyword>
<feature type="region of interest" description="Disordered" evidence="1">
    <location>
        <begin position="69"/>
        <end position="102"/>
    </location>
</feature>
<name>A0A8S3W674_PARAO</name>
<protein>
    <submittedName>
        <fullName evidence="2">(apollo) hypothetical protein</fullName>
    </submittedName>
</protein>
<dbReference type="EMBL" id="CAJQZP010000171">
    <property type="protein sequence ID" value="CAG4942416.1"/>
    <property type="molecule type" value="Genomic_DNA"/>
</dbReference>
<reference evidence="2" key="1">
    <citation type="submission" date="2021-04" db="EMBL/GenBank/DDBJ databases">
        <authorList>
            <person name="Tunstrom K."/>
        </authorList>
    </citation>
    <scope>NUCLEOTIDE SEQUENCE</scope>
</reference>
<evidence type="ECO:0000313" key="3">
    <source>
        <dbReference type="Proteomes" id="UP000691718"/>
    </source>
</evidence>
<dbReference type="Proteomes" id="UP000691718">
    <property type="component" value="Unassembled WGS sequence"/>
</dbReference>
<organism evidence="2 3">
    <name type="scientific">Parnassius apollo</name>
    <name type="common">Apollo butterfly</name>
    <name type="synonym">Papilio apollo</name>
    <dbReference type="NCBI Taxonomy" id="110799"/>
    <lineage>
        <taxon>Eukaryota</taxon>
        <taxon>Metazoa</taxon>
        <taxon>Ecdysozoa</taxon>
        <taxon>Arthropoda</taxon>
        <taxon>Hexapoda</taxon>
        <taxon>Insecta</taxon>
        <taxon>Pterygota</taxon>
        <taxon>Neoptera</taxon>
        <taxon>Endopterygota</taxon>
        <taxon>Lepidoptera</taxon>
        <taxon>Glossata</taxon>
        <taxon>Ditrysia</taxon>
        <taxon>Papilionoidea</taxon>
        <taxon>Papilionidae</taxon>
        <taxon>Parnassiinae</taxon>
        <taxon>Parnassini</taxon>
        <taxon>Parnassius</taxon>
        <taxon>Parnassius</taxon>
    </lineage>
</organism>